<comment type="caution">
    <text evidence="7">The sequence shown here is derived from an EMBL/GenBank/DDBJ whole genome shotgun (WGS) entry which is preliminary data.</text>
</comment>
<evidence type="ECO:0000259" key="6">
    <source>
        <dbReference type="Pfam" id="PF06305"/>
    </source>
</evidence>
<evidence type="ECO:0000313" key="8">
    <source>
        <dbReference type="Proteomes" id="UP000522720"/>
    </source>
</evidence>
<gene>
    <name evidence="7" type="ORF">HF992_01495</name>
</gene>
<evidence type="ECO:0000313" key="7">
    <source>
        <dbReference type="EMBL" id="NKZ19539.1"/>
    </source>
</evidence>
<evidence type="ECO:0000256" key="3">
    <source>
        <dbReference type="ARBA" id="ARBA00022989"/>
    </source>
</evidence>
<evidence type="ECO:0000256" key="5">
    <source>
        <dbReference type="SAM" id="Phobius"/>
    </source>
</evidence>
<protein>
    <submittedName>
        <fullName evidence="7">LapA family protein</fullName>
    </submittedName>
</protein>
<dbReference type="AlphaFoldDB" id="A0A7X6N010"/>
<dbReference type="RefSeq" id="WP_168548296.1">
    <property type="nucleotide sequence ID" value="NZ_JAAXPR010000002.1"/>
</dbReference>
<dbReference type="Pfam" id="PF06305">
    <property type="entry name" value="LapA_dom"/>
    <property type="match status" value="1"/>
</dbReference>
<keyword evidence="1" id="KW-1003">Cell membrane</keyword>
<keyword evidence="3 5" id="KW-1133">Transmembrane helix</keyword>
<accession>A0A7X6N010</accession>
<reference evidence="7 8" key="1">
    <citation type="submission" date="2020-04" db="EMBL/GenBank/DDBJ databases">
        <title>MicrobeNet Type strains.</title>
        <authorList>
            <person name="Nicholson A.C."/>
        </authorList>
    </citation>
    <scope>NUCLEOTIDE SEQUENCE [LARGE SCALE GENOMIC DNA]</scope>
    <source>
        <strain evidence="7 8">CCUG 69612</strain>
    </source>
</reference>
<dbReference type="EMBL" id="JAAXPR010000002">
    <property type="protein sequence ID" value="NKZ19539.1"/>
    <property type="molecule type" value="Genomic_DNA"/>
</dbReference>
<feature type="transmembrane region" description="Helical" evidence="5">
    <location>
        <begin position="39"/>
        <end position="61"/>
    </location>
</feature>
<evidence type="ECO:0000256" key="4">
    <source>
        <dbReference type="ARBA" id="ARBA00023136"/>
    </source>
</evidence>
<evidence type="ECO:0000256" key="2">
    <source>
        <dbReference type="ARBA" id="ARBA00022692"/>
    </source>
</evidence>
<dbReference type="PANTHER" id="PTHR41335:SF1">
    <property type="entry name" value="MEMBRANE PROTEIN"/>
    <property type="match status" value="1"/>
</dbReference>
<sequence>MKKNLTIILLIFTIITTAALALANRQYVEVNYLFGYFRMPLILLILVSVALGILIQFLLAFPKNMANARQLKQIKREMEDVQRAIKTPTKSISAIDSDTQTD</sequence>
<organism evidence="7 8">
    <name type="scientific">Streptococcus ovuberis</name>
    <dbReference type="NCBI Taxonomy" id="1936207"/>
    <lineage>
        <taxon>Bacteria</taxon>
        <taxon>Bacillati</taxon>
        <taxon>Bacillota</taxon>
        <taxon>Bacilli</taxon>
        <taxon>Lactobacillales</taxon>
        <taxon>Streptococcaceae</taxon>
        <taxon>Streptococcus</taxon>
    </lineage>
</organism>
<evidence type="ECO:0000256" key="1">
    <source>
        <dbReference type="ARBA" id="ARBA00022475"/>
    </source>
</evidence>
<dbReference type="PANTHER" id="PTHR41335">
    <property type="entry name" value="MEMBRANE PROTEIN-RELATED"/>
    <property type="match status" value="1"/>
</dbReference>
<keyword evidence="8" id="KW-1185">Reference proteome</keyword>
<dbReference type="InterPro" id="IPR010445">
    <property type="entry name" value="LapA_dom"/>
</dbReference>
<proteinExistence type="predicted"/>
<keyword evidence="4 5" id="KW-0472">Membrane</keyword>
<dbReference type="Proteomes" id="UP000522720">
    <property type="component" value="Unassembled WGS sequence"/>
</dbReference>
<keyword evidence="2 5" id="KW-0812">Transmembrane</keyword>
<feature type="domain" description="Lipopolysaccharide assembly protein A" evidence="6">
    <location>
        <begin position="24"/>
        <end position="84"/>
    </location>
</feature>
<dbReference type="GO" id="GO:0005886">
    <property type="term" value="C:plasma membrane"/>
    <property type="evidence" value="ECO:0007669"/>
    <property type="project" value="InterPro"/>
</dbReference>
<name>A0A7X6N010_9STRE</name>